<dbReference type="PROSITE" id="PS50122">
    <property type="entry name" value="CHEB"/>
    <property type="match status" value="1"/>
</dbReference>
<dbReference type="NCBIfam" id="NF001965">
    <property type="entry name" value="PRK00742.1"/>
    <property type="match status" value="1"/>
</dbReference>
<evidence type="ECO:0000256" key="4">
    <source>
        <dbReference type="ARBA" id="ARBA00048267"/>
    </source>
</evidence>
<comment type="subcellular location">
    <subcellularLocation>
        <location evidence="5">Cytoplasm</location>
    </subcellularLocation>
</comment>
<name>A0ABD5UZG3_9EURY</name>
<sequence>MSASTATPTRAVVVDDSSFMRTVIGDILREDGIEVVAEADDGAAAVEAVSEHRPDVVTMDIEMPGVSGLEAVERIMATTPTPILMLSAHAGERADVTFEALDRGAVDFFTKPGGEVTAGMPAVETQLRRAVRSVANADLSVDADAPTADPAVEPARYLENPTVIIGASTGGPGVVERVLSELPIAADARVLVVQHMPDAFTARFAERLDGCTDYAVREATDGARIGGGEVLVAKGGRHLTVRNEAGGRLRVALTGDPPEHNVRPAIDVTMRTAAATVSSPLTGVVLTGMGRDGTAGLQRIKEAGGRTVAQDEESSAVFGMPRRAAEAGAVDVVSGIDGLSEAIVGTISEDIP</sequence>
<dbReference type="GO" id="GO:0006935">
    <property type="term" value="P:chemotaxis"/>
    <property type="evidence" value="ECO:0007669"/>
    <property type="project" value="UniProtKB-UniRule"/>
</dbReference>
<gene>
    <name evidence="5 10" type="primary">cheB</name>
    <name evidence="10" type="ORF">ACFQGH_04910</name>
</gene>
<reference evidence="10 11" key="1">
    <citation type="journal article" date="2019" name="Int. J. Syst. Evol. Microbiol.">
        <title>The Global Catalogue of Microorganisms (GCM) 10K type strain sequencing project: providing services to taxonomists for standard genome sequencing and annotation.</title>
        <authorList>
            <consortium name="The Broad Institute Genomics Platform"/>
            <consortium name="The Broad Institute Genome Sequencing Center for Infectious Disease"/>
            <person name="Wu L."/>
            <person name="Ma J."/>
        </authorList>
    </citation>
    <scope>NUCLEOTIDE SEQUENCE [LARGE SCALE GENOMIC DNA]</scope>
    <source>
        <strain evidence="10 11">CGMCC 1.3240</strain>
    </source>
</reference>
<feature type="active site" evidence="5 6">
    <location>
        <position position="195"/>
    </location>
</feature>
<dbReference type="CDD" id="cd17541">
    <property type="entry name" value="REC_CheB-like"/>
    <property type="match status" value="1"/>
</dbReference>
<keyword evidence="3 5" id="KW-0378">Hydrolase</keyword>
<evidence type="ECO:0000256" key="3">
    <source>
        <dbReference type="ARBA" id="ARBA00022801"/>
    </source>
</evidence>
<keyword evidence="5 7" id="KW-0597">Phosphoprotein</keyword>
<dbReference type="Proteomes" id="UP001596312">
    <property type="component" value="Unassembled WGS sequence"/>
</dbReference>
<dbReference type="Gene3D" id="3.40.50.180">
    <property type="entry name" value="Methylesterase CheB, C-terminal domain"/>
    <property type="match status" value="1"/>
</dbReference>
<dbReference type="PANTHER" id="PTHR42872">
    <property type="entry name" value="PROTEIN-GLUTAMATE METHYLESTERASE/PROTEIN-GLUTAMINE GLUTAMINASE"/>
    <property type="match status" value="1"/>
</dbReference>
<dbReference type="PIRSF" id="PIRSF000876">
    <property type="entry name" value="RR_chemtxs_CheB"/>
    <property type="match status" value="1"/>
</dbReference>
<dbReference type="PANTHER" id="PTHR42872:SF6">
    <property type="entry name" value="PROTEIN-GLUTAMATE METHYLESTERASE_PROTEIN-GLUTAMINE GLUTAMINASE"/>
    <property type="match status" value="1"/>
</dbReference>
<feature type="modified residue" description="4-aspartylphosphate" evidence="5 7">
    <location>
        <position position="60"/>
    </location>
</feature>
<evidence type="ECO:0000259" key="8">
    <source>
        <dbReference type="PROSITE" id="PS50110"/>
    </source>
</evidence>
<dbReference type="EC" id="3.5.1.44" evidence="5"/>
<dbReference type="SMART" id="SM00448">
    <property type="entry name" value="REC"/>
    <property type="match status" value="1"/>
</dbReference>
<evidence type="ECO:0000313" key="10">
    <source>
        <dbReference type="EMBL" id="MFC6904535.1"/>
    </source>
</evidence>
<keyword evidence="10" id="KW-0489">Methyltransferase</keyword>
<dbReference type="GO" id="GO:0008168">
    <property type="term" value="F:methyltransferase activity"/>
    <property type="evidence" value="ECO:0007669"/>
    <property type="project" value="UniProtKB-KW"/>
</dbReference>
<dbReference type="InterPro" id="IPR011006">
    <property type="entry name" value="CheY-like_superfamily"/>
</dbReference>
<keyword evidence="1 5" id="KW-0963">Cytoplasm</keyword>
<feature type="active site" evidence="5 6">
    <location>
        <position position="168"/>
    </location>
</feature>
<comment type="similarity">
    <text evidence="5">Belongs to the CheB family.</text>
</comment>
<comment type="catalytic activity">
    <reaction evidence="4 5">
        <text>[protein]-L-glutamate 5-O-methyl ester + H2O = L-glutamyl-[protein] + methanol + H(+)</text>
        <dbReference type="Rhea" id="RHEA:23236"/>
        <dbReference type="Rhea" id="RHEA-COMP:10208"/>
        <dbReference type="Rhea" id="RHEA-COMP:10311"/>
        <dbReference type="ChEBI" id="CHEBI:15377"/>
        <dbReference type="ChEBI" id="CHEBI:15378"/>
        <dbReference type="ChEBI" id="CHEBI:17790"/>
        <dbReference type="ChEBI" id="CHEBI:29973"/>
        <dbReference type="ChEBI" id="CHEBI:82795"/>
        <dbReference type="EC" id="3.1.1.61"/>
    </reaction>
</comment>
<evidence type="ECO:0000259" key="9">
    <source>
        <dbReference type="PROSITE" id="PS50122"/>
    </source>
</evidence>
<evidence type="ECO:0000256" key="6">
    <source>
        <dbReference type="PROSITE-ProRule" id="PRU00050"/>
    </source>
</evidence>
<dbReference type="AlphaFoldDB" id="A0ABD5UZG3"/>
<dbReference type="Gene3D" id="3.40.50.2300">
    <property type="match status" value="1"/>
</dbReference>
<comment type="domain">
    <text evidence="5">Contains a C-terminal catalytic domain, and an N-terminal region which modulates catalytic activity.</text>
</comment>
<dbReference type="GO" id="GO:0000160">
    <property type="term" value="P:phosphorelay signal transduction system"/>
    <property type="evidence" value="ECO:0007669"/>
    <property type="project" value="UniProtKB-UniRule"/>
</dbReference>
<dbReference type="CDD" id="cd16432">
    <property type="entry name" value="CheB_Rec"/>
    <property type="match status" value="1"/>
</dbReference>
<evidence type="ECO:0000256" key="5">
    <source>
        <dbReference type="HAMAP-Rule" id="MF_00099"/>
    </source>
</evidence>
<comment type="catalytic activity">
    <reaction evidence="5">
        <text>L-glutaminyl-[protein] + H2O = L-glutamyl-[protein] + NH4(+)</text>
        <dbReference type="Rhea" id="RHEA:16441"/>
        <dbReference type="Rhea" id="RHEA-COMP:10207"/>
        <dbReference type="Rhea" id="RHEA-COMP:10208"/>
        <dbReference type="ChEBI" id="CHEBI:15377"/>
        <dbReference type="ChEBI" id="CHEBI:28938"/>
        <dbReference type="ChEBI" id="CHEBI:29973"/>
        <dbReference type="ChEBI" id="CHEBI:30011"/>
        <dbReference type="EC" id="3.5.1.44"/>
    </reaction>
</comment>
<dbReference type="SUPFAM" id="SSF52172">
    <property type="entry name" value="CheY-like"/>
    <property type="match status" value="1"/>
</dbReference>
<feature type="domain" description="CheB-type methylesterase" evidence="9">
    <location>
        <begin position="156"/>
        <end position="350"/>
    </location>
</feature>
<dbReference type="RefSeq" id="WP_340603039.1">
    <property type="nucleotide sequence ID" value="NZ_JBBMXV010000001.1"/>
</dbReference>
<evidence type="ECO:0000256" key="1">
    <source>
        <dbReference type="ARBA" id="ARBA00022490"/>
    </source>
</evidence>
<dbReference type="GO" id="GO:0050568">
    <property type="term" value="F:protein-glutamine glutaminase activity"/>
    <property type="evidence" value="ECO:0007669"/>
    <property type="project" value="UniProtKB-UniRule"/>
</dbReference>
<dbReference type="Pfam" id="PF00072">
    <property type="entry name" value="Response_reg"/>
    <property type="match status" value="1"/>
</dbReference>
<dbReference type="InterPro" id="IPR000673">
    <property type="entry name" value="Sig_transdc_resp-reg_Me-estase"/>
</dbReference>
<keyword evidence="2 5" id="KW-0145">Chemotaxis</keyword>
<feature type="active site" evidence="5 6">
    <location>
        <position position="292"/>
    </location>
</feature>
<evidence type="ECO:0000313" key="11">
    <source>
        <dbReference type="Proteomes" id="UP001596312"/>
    </source>
</evidence>
<comment type="function">
    <text evidence="5">Involved in chemotaxis. Part of a chemotaxis signal transduction system that modulates chemotaxis in response to various stimuli. Catalyzes the demethylation of specific methylglutamate residues introduced into the chemoreceptors (methyl-accepting chemotaxis proteins or MCP) by CheR. Also mediates the irreversible deamidation of specific glutamine residues to glutamic acid.</text>
</comment>
<proteinExistence type="inferred from homology"/>
<dbReference type="InterPro" id="IPR001789">
    <property type="entry name" value="Sig_transdc_resp-reg_receiver"/>
</dbReference>
<dbReference type="HAMAP" id="MF_00099">
    <property type="entry name" value="CheB_chemtxs"/>
    <property type="match status" value="1"/>
</dbReference>
<dbReference type="PROSITE" id="PS50110">
    <property type="entry name" value="RESPONSE_REGULATORY"/>
    <property type="match status" value="1"/>
</dbReference>
<accession>A0ABD5UZG3</accession>
<keyword evidence="10" id="KW-0808">Transferase</keyword>
<protein>
    <recommendedName>
        <fullName evidence="5">Protein-glutamate methylesterase/protein-glutamine glutaminase</fullName>
        <ecNumber evidence="5">3.1.1.61</ecNumber>
        <ecNumber evidence="5">3.5.1.44</ecNumber>
    </recommendedName>
</protein>
<dbReference type="GO" id="GO:0032259">
    <property type="term" value="P:methylation"/>
    <property type="evidence" value="ECO:0007669"/>
    <property type="project" value="UniProtKB-KW"/>
</dbReference>
<dbReference type="InterPro" id="IPR035909">
    <property type="entry name" value="CheB_C"/>
</dbReference>
<comment type="caution">
    <text evidence="10">The sequence shown here is derived from an EMBL/GenBank/DDBJ whole genome shotgun (WGS) entry which is preliminary data.</text>
</comment>
<dbReference type="GO" id="GO:0005737">
    <property type="term" value="C:cytoplasm"/>
    <property type="evidence" value="ECO:0007669"/>
    <property type="project" value="UniProtKB-SubCell"/>
</dbReference>
<dbReference type="EMBL" id="JBHSXQ010000001">
    <property type="protein sequence ID" value="MFC6904535.1"/>
    <property type="molecule type" value="Genomic_DNA"/>
</dbReference>
<dbReference type="SUPFAM" id="SSF52738">
    <property type="entry name" value="Methylesterase CheB, C-terminal domain"/>
    <property type="match status" value="1"/>
</dbReference>
<dbReference type="GO" id="GO:0008984">
    <property type="term" value="F:protein-glutamate methylesterase activity"/>
    <property type="evidence" value="ECO:0007669"/>
    <property type="project" value="UniProtKB-UniRule"/>
</dbReference>
<dbReference type="Pfam" id="PF01339">
    <property type="entry name" value="CheB_methylest"/>
    <property type="match status" value="1"/>
</dbReference>
<keyword evidence="11" id="KW-1185">Reference proteome</keyword>
<evidence type="ECO:0000256" key="2">
    <source>
        <dbReference type="ARBA" id="ARBA00022500"/>
    </source>
</evidence>
<dbReference type="EC" id="3.1.1.61" evidence="5"/>
<feature type="domain" description="Response regulatory" evidence="8">
    <location>
        <begin position="10"/>
        <end position="126"/>
    </location>
</feature>
<dbReference type="InterPro" id="IPR008248">
    <property type="entry name" value="CheB-like"/>
</dbReference>
<evidence type="ECO:0000256" key="7">
    <source>
        <dbReference type="PROSITE-ProRule" id="PRU00169"/>
    </source>
</evidence>
<organism evidence="10 11">
    <name type="scientific">Halalkalicoccus tibetensis</name>
    <dbReference type="NCBI Taxonomy" id="175632"/>
    <lineage>
        <taxon>Archaea</taxon>
        <taxon>Methanobacteriati</taxon>
        <taxon>Methanobacteriota</taxon>
        <taxon>Stenosarchaea group</taxon>
        <taxon>Halobacteria</taxon>
        <taxon>Halobacteriales</taxon>
        <taxon>Halococcaceae</taxon>
        <taxon>Halalkalicoccus</taxon>
    </lineage>
</organism>
<comment type="PTM">
    <text evidence="5">Phosphorylated by CheA. Phosphorylation of the N-terminal regulatory domain activates the methylesterase activity.</text>
</comment>